<reference evidence="17" key="1">
    <citation type="journal article" date="2014" name="Int. J. Syst. Evol. Microbiol.">
        <title>Complete genome sequence of Corynebacterium casei LMG S-19264T (=DSM 44701T), isolated from a smear-ripened cheese.</title>
        <authorList>
            <consortium name="US DOE Joint Genome Institute (JGI-PGF)"/>
            <person name="Walter F."/>
            <person name="Albersmeier A."/>
            <person name="Kalinowski J."/>
            <person name="Ruckert C."/>
        </authorList>
    </citation>
    <scope>NUCLEOTIDE SEQUENCE</scope>
    <source>
        <strain evidence="17">VKM B-2789</strain>
    </source>
</reference>
<comment type="catalytic activity">
    <reaction evidence="12">
        <text>Preferential cleavage: (Ac)2-L-Lys-D-Ala-|-D-Ala. Also transpeptidation of peptidyl-alanyl moieties that are N-acyl substituents of D-alanine.</text>
        <dbReference type="EC" id="3.4.16.4"/>
    </reaction>
</comment>
<name>A0A9W6NA61_9HYPH</name>
<comment type="caution">
    <text evidence="17">The sequence shown here is derived from an EMBL/GenBank/DDBJ whole genome shotgun (WGS) entry which is preliminary data.</text>
</comment>
<dbReference type="RefSeq" id="WP_213358436.1">
    <property type="nucleotide sequence ID" value="NZ_BSFM01000012.1"/>
</dbReference>
<dbReference type="GO" id="GO:0009252">
    <property type="term" value="P:peptidoglycan biosynthetic process"/>
    <property type="evidence" value="ECO:0007669"/>
    <property type="project" value="UniProtKB-KW"/>
</dbReference>
<dbReference type="GO" id="GO:0006508">
    <property type="term" value="P:proteolysis"/>
    <property type="evidence" value="ECO:0007669"/>
    <property type="project" value="UniProtKB-KW"/>
</dbReference>
<reference evidence="17" key="2">
    <citation type="submission" date="2023-01" db="EMBL/GenBank/DDBJ databases">
        <authorList>
            <person name="Sun Q."/>
            <person name="Evtushenko L."/>
        </authorList>
    </citation>
    <scope>NUCLEOTIDE SEQUENCE</scope>
    <source>
        <strain evidence="17">VKM B-2789</strain>
    </source>
</reference>
<evidence type="ECO:0000256" key="3">
    <source>
        <dbReference type="ARBA" id="ARBA00007164"/>
    </source>
</evidence>
<keyword evidence="15" id="KW-0472">Membrane</keyword>
<dbReference type="Gene3D" id="2.60.410.10">
    <property type="entry name" value="D-Ala-D-Ala carboxypeptidase, C-terminal domain"/>
    <property type="match status" value="1"/>
</dbReference>
<feature type="active site" description="Proton acceptor" evidence="13">
    <location>
        <position position="87"/>
    </location>
</feature>
<dbReference type="Proteomes" id="UP001143330">
    <property type="component" value="Unassembled WGS sequence"/>
</dbReference>
<evidence type="ECO:0000256" key="1">
    <source>
        <dbReference type="ARBA" id="ARBA00003217"/>
    </source>
</evidence>
<dbReference type="InterPro" id="IPR012338">
    <property type="entry name" value="Beta-lactam/transpept-like"/>
</dbReference>
<feature type="active site" evidence="13">
    <location>
        <position position="149"/>
    </location>
</feature>
<evidence type="ECO:0000256" key="10">
    <source>
        <dbReference type="ARBA" id="ARBA00022984"/>
    </source>
</evidence>
<dbReference type="PANTHER" id="PTHR21581">
    <property type="entry name" value="D-ALANYL-D-ALANINE CARBOXYPEPTIDASE"/>
    <property type="match status" value="1"/>
</dbReference>
<keyword evidence="11" id="KW-0961">Cell wall biogenesis/degradation</keyword>
<dbReference type="InterPro" id="IPR012907">
    <property type="entry name" value="Peptidase_S11_C"/>
</dbReference>
<dbReference type="PANTHER" id="PTHR21581:SF6">
    <property type="entry name" value="TRAFFICKING PROTEIN PARTICLE COMPLEX SUBUNIT 12"/>
    <property type="match status" value="1"/>
</dbReference>
<feature type="transmembrane region" description="Helical" evidence="15">
    <location>
        <begin position="20"/>
        <end position="41"/>
    </location>
</feature>
<accession>A0A9W6NA61</accession>
<evidence type="ECO:0000256" key="9">
    <source>
        <dbReference type="ARBA" id="ARBA00022960"/>
    </source>
</evidence>
<evidence type="ECO:0000313" key="18">
    <source>
        <dbReference type="Proteomes" id="UP001143330"/>
    </source>
</evidence>
<keyword evidence="18" id="KW-1185">Reference proteome</keyword>
<evidence type="ECO:0000256" key="5">
    <source>
        <dbReference type="ARBA" id="ARBA00022645"/>
    </source>
</evidence>
<dbReference type="SUPFAM" id="SSF69189">
    <property type="entry name" value="Penicillin-binding protein associated domain"/>
    <property type="match status" value="1"/>
</dbReference>
<feature type="domain" description="Peptidase S11 D-Ala-D-Ala carboxypeptidase A C-terminal" evidence="16">
    <location>
        <begin position="301"/>
        <end position="391"/>
    </location>
</feature>
<keyword evidence="7" id="KW-0732">Signal</keyword>
<keyword evidence="8" id="KW-0378">Hydrolase</keyword>
<keyword evidence="5 17" id="KW-0121">Carboxypeptidase</keyword>
<evidence type="ECO:0000256" key="11">
    <source>
        <dbReference type="ARBA" id="ARBA00023316"/>
    </source>
</evidence>
<evidence type="ECO:0000256" key="7">
    <source>
        <dbReference type="ARBA" id="ARBA00022729"/>
    </source>
</evidence>
<evidence type="ECO:0000256" key="6">
    <source>
        <dbReference type="ARBA" id="ARBA00022670"/>
    </source>
</evidence>
<comment type="similarity">
    <text evidence="3 14">Belongs to the peptidase S11 family.</text>
</comment>
<protein>
    <recommendedName>
        <fullName evidence="4">serine-type D-Ala-D-Ala carboxypeptidase</fullName>
        <ecNumber evidence="4">3.4.16.4</ecNumber>
    </recommendedName>
</protein>
<evidence type="ECO:0000259" key="16">
    <source>
        <dbReference type="SMART" id="SM00936"/>
    </source>
</evidence>
<evidence type="ECO:0000256" key="15">
    <source>
        <dbReference type="SAM" id="Phobius"/>
    </source>
</evidence>
<feature type="active site" description="Acyl-ester intermediate" evidence="13">
    <location>
        <position position="84"/>
    </location>
</feature>
<dbReference type="PRINTS" id="PR00725">
    <property type="entry name" value="DADACBPTASE1"/>
</dbReference>
<evidence type="ECO:0000256" key="8">
    <source>
        <dbReference type="ARBA" id="ARBA00022801"/>
    </source>
</evidence>
<comment type="pathway">
    <text evidence="2">Cell wall biogenesis; peptidoglycan biosynthesis.</text>
</comment>
<evidence type="ECO:0000256" key="14">
    <source>
        <dbReference type="RuleBase" id="RU004016"/>
    </source>
</evidence>
<dbReference type="GO" id="GO:0008360">
    <property type="term" value="P:regulation of cell shape"/>
    <property type="evidence" value="ECO:0007669"/>
    <property type="project" value="UniProtKB-KW"/>
</dbReference>
<dbReference type="Pfam" id="PF00768">
    <property type="entry name" value="Peptidase_S11"/>
    <property type="match status" value="1"/>
</dbReference>
<dbReference type="GO" id="GO:0009002">
    <property type="term" value="F:serine-type D-Ala-D-Ala carboxypeptidase activity"/>
    <property type="evidence" value="ECO:0007669"/>
    <property type="project" value="UniProtKB-EC"/>
</dbReference>
<dbReference type="InterPro" id="IPR037167">
    <property type="entry name" value="Peptidase_S11_C_sf"/>
</dbReference>
<dbReference type="EC" id="3.4.16.4" evidence="4"/>
<evidence type="ECO:0000256" key="2">
    <source>
        <dbReference type="ARBA" id="ARBA00004752"/>
    </source>
</evidence>
<evidence type="ECO:0000256" key="4">
    <source>
        <dbReference type="ARBA" id="ARBA00012448"/>
    </source>
</evidence>
<keyword evidence="10" id="KW-0573">Peptidoglycan synthesis</keyword>
<comment type="function">
    <text evidence="1">Removes C-terminal D-alanyl residues from sugar-peptide cell wall precursors.</text>
</comment>
<keyword evidence="15" id="KW-1133">Transmembrane helix</keyword>
<dbReference type="Gene3D" id="3.40.710.10">
    <property type="entry name" value="DD-peptidase/beta-lactamase superfamily"/>
    <property type="match status" value="1"/>
</dbReference>
<dbReference type="InterPro" id="IPR015956">
    <property type="entry name" value="Peniciliin-bd_prot_C_sf"/>
</dbReference>
<dbReference type="InterPro" id="IPR001967">
    <property type="entry name" value="Peptidase_S11_N"/>
</dbReference>
<dbReference type="EMBL" id="BSFM01000012">
    <property type="protein sequence ID" value="GLK84129.1"/>
    <property type="molecule type" value="Genomic_DNA"/>
</dbReference>
<dbReference type="AlphaFoldDB" id="A0A9W6NA61"/>
<dbReference type="SUPFAM" id="SSF56601">
    <property type="entry name" value="beta-lactamase/transpeptidase-like"/>
    <property type="match status" value="1"/>
</dbReference>
<dbReference type="Pfam" id="PF07943">
    <property type="entry name" value="PBP5_C"/>
    <property type="match status" value="1"/>
</dbReference>
<keyword evidence="15" id="KW-0812">Transmembrane</keyword>
<evidence type="ECO:0000256" key="13">
    <source>
        <dbReference type="PIRSR" id="PIRSR618044-1"/>
    </source>
</evidence>
<proteinExistence type="inferred from homology"/>
<evidence type="ECO:0000313" key="17">
    <source>
        <dbReference type="EMBL" id="GLK84129.1"/>
    </source>
</evidence>
<keyword evidence="6" id="KW-0645">Protease</keyword>
<sequence>MSSGKRSSHIAARPGRIERIWPRIGLTVHLIVPAVTLLFGLSPLPAHAQIQPPAIASPQAILVDYESGTVLFERAADTPSAPGSIAKMMTTAVVFQELTEGRLTPDTEFKVSEYAWRRGGAPSGGATMFAGINTSIKVSDLLRGAIIPSGNDATIILSEGISGNELAFVQKMNEEAKKIGLTDSVFANASGLSDPTQQTTARDMMRLATHIIRKYPQYYTIYAESDFLWNKIRQNNRNPLLGMSLGADGFQTGYLKESGFNLVGSAVQNNQRLILALLGAKSDKERADDARKLLEWGFRAFESKLLFDKGQVVGEATLYGGARGGVPLVGTSSIRLLVPRNGTERINARILYEGPIDAPVTAGTELARLRVMRGDQLALEVPLVAAEDVGKGPLWRRALDGAYELVVGLAREGFSKLKNAYARAT</sequence>
<organism evidence="17 18">
    <name type="scientific">Ancylobacter defluvii</name>
    <dbReference type="NCBI Taxonomy" id="1282440"/>
    <lineage>
        <taxon>Bacteria</taxon>
        <taxon>Pseudomonadati</taxon>
        <taxon>Pseudomonadota</taxon>
        <taxon>Alphaproteobacteria</taxon>
        <taxon>Hyphomicrobiales</taxon>
        <taxon>Xanthobacteraceae</taxon>
        <taxon>Ancylobacter</taxon>
    </lineage>
</organism>
<dbReference type="InterPro" id="IPR018044">
    <property type="entry name" value="Peptidase_S11"/>
</dbReference>
<dbReference type="SMART" id="SM00936">
    <property type="entry name" value="PBP5_C"/>
    <property type="match status" value="1"/>
</dbReference>
<keyword evidence="9" id="KW-0133">Cell shape</keyword>
<gene>
    <name evidence="17" type="primary">dac</name>
    <name evidence="17" type="ORF">GCM10017653_21990</name>
</gene>
<dbReference type="GO" id="GO:0071555">
    <property type="term" value="P:cell wall organization"/>
    <property type="evidence" value="ECO:0007669"/>
    <property type="project" value="UniProtKB-KW"/>
</dbReference>
<evidence type="ECO:0000256" key="12">
    <source>
        <dbReference type="ARBA" id="ARBA00034000"/>
    </source>
</evidence>